<dbReference type="InterPro" id="IPR004875">
    <property type="entry name" value="DDE_SF_endonuclease_dom"/>
</dbReference>
<dbReference type="Gene3D" id="1.10.10.60">
    <property type="entry name" value="Homeodomain-like"/>
    <property type="match status" value="2"/>
</dbReference>
<feature type="domain" description="HTH CENPB-type" evidence="3">
    <location>
        <begin position="84"/>
        <end position="117"/>
    </location>
</feature>
<keyword evidence="1" id="KW-0238">DNA-binding</keyword>
<dbReference type="GeneID" id="136081460"/>
<evidence type="ECO:0000256" key="1">
    <source>
        <dbReference type="ARBA" id="ARBA00023125"/>
    </source>
</evidence>
<dbReference type="Pfam" id="PF03221">
    <property type="entry name" value="HTH_Tnp_Tc5"/>
    <property type="match status" value="1"/>
</dbReference>
<dbReference type="PANTHER" id="PTHR19303:SF73">
    <property type="entry name" value="PROTEIN PDC2"/>
    <property type="match status" value="1"/>
</dbReference>
<organism evidence="4 5">
    <name type="scientific">Hydra vulgaris</name>
    <name type="common">Hydra</name>
    <name type="synonym">Hydra attenuata</name>
    <dbReference type="NCBI Taxonomy" id="6087"/>
    <lineage>
        <taxon>Eukaryota</taxon>
        <taxon>Metazoa</taxon>
        <taxon>Cnidaria</taxon>
        <taxon>Hydrozoa</taxon>
        <taxon>Hydroidolina</taxon>
        <taxon>Anthoathecata</taxon>
        <taxon>Aplanulata</taxon>
        <taxon>Hydridae</taxon>
        <taxon>Hydra</taxon>
    </lineage>
</organism>
<accession>A0ABM4C012</accession>
<keyword evidence="4" id="KW-1185">Reference proteome</keyword>
<dbReference type="InterPro" id="IPR050863">
    <property type="entry name" value="CenT-Element_Derived"/>
</dbReference>
<dbReference type="SUPFAM" id="SSF46689">
    <property type="entry name" value="Homeodomain-like"/>
    <property type="match status" value="1"/>
</dbReference>
<name>A0ABM4C012_HYDVU</name>
<dbReference type="RefSeq" id="XP_065654846.1">
    <property type="nucleotide sequence ID" value="XM_065798774.1"/>
</dbReference>
<dbReference type="Proteomes" id="UP001652625">
    <property type="component" value="Chromosome 06"/>
</dbReference>
<evidence type="ECO:0000259" key="2">
    <source>
        <dbReference type="Pfam" id="PF03184"/>
    </source>
</evidence>
<reference evidence="5" key="1">
    <citation type="submission" date="2025-08" db="UniProtKB">
        <authorList>
            <consortium name="RefSeq"/>
        </authorList>
    </citation>
    <scope>IDENTIFICATION</scope>
</reference>
<proteinExistence type="predicted"/>
<evidence type="ECO:0000259" key="3">
    <source>
        <dbReference type="Pfam" id="PF03221"/>
    </source>
</evidence>
<sequence length="308" mass="35332">MLSEMLDAMYLLKPNKGNGVEDASTEIRSSTGIGEGKINKEVSKIFDIPPNTLLTWKKNKDKIFDAFRQGNLAQRVKVDTYYQVNKAELKWFKRMRDDNVPISGLLVKEKALYFAKEYGISFKTISGKANSVNDQMITPWLETTLPTILSRYPLEKIFNADEFDLFYQCLPDKSLHLKNEKCIGGKHSQVHLTGMAAGNVKGERLSLFVVGKLKSPRCFKDVKNIPCRFRDQPKSWMLAKLFDKWVQDIDLKFSFQKRKIALTVDNSFAHPNVQKLDRVELIFLPPNTTSISQPMDQGIIRSLKAKYR</sequence>
<dbReference type="InterPro" id="IPR009057">
    <property type="entry name" value="Homeodomain-like_sf"/>
</dbReference>
<feature type="domain" description="DDE-1" evidence="2">
    <location>
        <begin position="201"/>
        <end position="308"/>
    </location>
</feature>
<evidence type="ECO:0000313" key="4">
    <source>
        <dbReference type="Proteomes" id="UP001652625"/>
    </source>
</evidence>
<dbReference type="InterPro" id="IPR006600">
    <property type="entry name" value="HTH_CenpB_DNA-bd_dom"/>
</dbReference>
<dbReference type="PANTHER" id="PTHR19303">
    <property type="entry name" value="TRANSPOSON"/>
    <property type="match status" value="1"/>
</dbReference>
<evidence type="ECO:0000313" key="5">
    <source>
        <dbReference type="RefSeq" id="XP_065654846.1"/>
    </source>
</evidence>
<gene>
    <name evidence="5" type="primary">LOC136081460</name>
</gene>
<dbReference type="Pfam" id="PF03184">
    <property type="entry name" value="DDE_1"/>
    <property type="match status" value="1"/>
</dbReference>
<protein>
    <submittedName>
        <fullName evidence="5">Tigger transposable element-derived protein 4-like</fullName>
    </submittedName>
</protein>